<dbReference type="GO" id="GO:0008094">
    <property type="term" value="F:ATP-dependent activity, acting on DNA"/>
    <property type="evidence" value="ECO:0007669"/>
    <property type="project" value="TreeGrafter"/>
</dbReference>
<evidence type="ECO:0000256" key="4">
    <source>
        <dbReference type="ARBA" id="ARBA00022840"/>
    </source>
</evidence>
<feature type="compositionally biased region" description="Acidic residues" evidence="5">
    <location>
        <begin position="317"/>
        <end position="333"/>
    </location>
</feature>
<dbReference type="SMART" id="SM00487">
    <property type="entry name" value="DEXDc"/>
    <property type="match status" value="1"/>
</dbReference>
<keyword evidence="4" id="KW-0067">ATP-binding</keyword>
<dbReference type="Gene3D" id="3.40.50.150">
    <property type="entry name" value="Vaccinia Virus protein VP39"/>
    <property type="match status" value="1"/>
</dbReference>
<dbReference type="CDD" id="cd18793">
    <property type="entry name" value="SF2_C_SNF"/>
    <property type="match status" value="1"/>
</dbReference>
<evidence type="ECO:0000256" key="1">
    <source>
        <dbReference type="ARBA" id="ARBA00022741"/>
    </source>
</evidence>
<name>A0AB34J8Y1_PRYPA</name>
<dbReference type="GO" id="GO:0006281">
    <property type="term" value="P:DNA repair"/>
    <property type="evidence" value="ECO:0007669"/>
    <property type="project" value="TreeGrafter"/>
</dbReference>
<keyword evidence="2" id="KW-0378">Hydrolase</keyword>
<dbReference type="InterPro" id="IPR029063">
    <property type="entry name" value="SAM-dependent_MTases_sf"/>
</dbReference>
<dbReference type="Gene3D" id="3.40.50.300">
    <property type="entry name" value="P-loop containing nucleotide triphosphate hydrolases"/>
    <property type="match status" value="2"/>
</dbReference>
<organism evidence="7 8">
    <name type="scientific">Prymnesium parvum</name>
    <name type="common">Toxic golden alga</name>
    <dbReference type="NCBI Taxonomy" id="97485"/>
    <lineage>
        <taxon>Eukaryota</taxon>
        <taxon>Haptista</taxon>
        <taxon>Haptophyta</taxon>
        <taxon>Prymnesiophyceae</taxon>
        <taxon>Prymnesiales</taxon>
        <taxon>Prymnesiaceae</taxon>
        <taxon>Prymnesium</taxon>
    </lineage>
</organism>
<dbReference type="InterPro" id="IPR049730">
    <property type="entry name" value="SNF2/RAD54-like_C"/>
</dbReference>
<reference evidence="7 8" key="1">
    <citation type="journal article" date="2024" name="Science">
        <title>Giant polyketide synthase enzymes in the biosynthesis of giant marine polyether toxins.</title>
        <authorList>
            <person name="Fallon T.R."/>
            <person name="Shende V.V."/>
            <person name="Wierzbicki I.H."/>
            <person name="Pendleton A.L."/>
            <person name="Watervoot N.F."/>
            <person name="Auber R.P."/>
            <person name="Gonzalez D.J."/>
            <person name="Wisecaver J.H."/>
            <person name="Moore B.S."/>
        </authorList>
    </citation>
    <scope>NUCLEOTIDE SEQUENCE [LARGE SCALE GENOMIC DNA]</scope>
    <source>
        <strain evidence="7 8">12B1</strain>
    </source>
</reference>
<dbReference type="Proteomes" id="UP001515480">
    <property type="component" value="Unassembled WGS sequence"/>
</dbReference>
<keyword evidence="8" id="KW-1185">Reference proteome</keyword>
<dbReference type="PANTHER" id="PTHR45626">
    <property type="entry name" value="TRANSCRIPTION TERMINATION FACTOR 2-RELATED"/>
    <property type="match status" value="1"/>
</dbReference>
<feature type="region of interest" description="Disordered" evidence="5">
    <location>
        <begin position="128"/>
        <end position="174"/>
    </location>
</feature>
<protein>
    <recommendedName>
        <fullName evidence="6">Helicase ATP-binding domain-containing protein</fullName>
    </recommendedName>
</protein>
<evidence type="ECO:0000256" key="5">
    <source>
        <dbReference type="SAM" id="MobiDB-lite"/>
    </source>
</evidence>
<dbReference type="GO" id="GO:0004386">
    <property type="term" value="F:helicase activity"/>
    <property type="evidence" value="ECO:0007669"/>
    <property type="project" value="UniProtKB-KW"/>
</dbReference>
<feature type="compositionally biased region" description="Basic residues" evidence="5">
    <location>
        <begin position="300"/>
        <end position="311"/>
    </location>
</feature>
<gene>
    <name evidence="7" type="ORF">AB1Y20_004000</name>
</gene>
<dbReference type="InterPro" id="IPR014001">
    <property type="entry name" value="Helicase_ATP-bd"/>
</dbReference>
<evidence type="ECO:0000313" key="8">
    <source>
        <dbReference type="Proteomes" id="UP001515480"/>
    </source>
</evidence>
<feature type="compositionally biased region" description="Basic residues" evidence="5">
    <location>
        <begin position="338"/>
        <end position="355"/>
    </location>
</feature>
<evidence type="ECO:0000256" key="3">
    <source>
        <dbReference type="ARBA" id="ARBA00022806"/>
    </source>
</evidence>
<evidence type="ECO:0000313" key="7">
    <source>
        <dbReference type="EMBL" id="KAL1514920.1"/>
    </source>
</evidence>
<feature type="region of interest" description="Disordered" evidence="5">
    <location>
        <begin position="1"/>
        <end position="23"/>
    </location>
</feature>
<comment type="caution">
    <text evidence="7">The sequence shown here is derived from an EMBL/GenBank/DDBJ whole genome shotgun (WGS) entry which is preliminary data.</text>
</comment>
<dbReference type="InterPro" id="IPR050628">
    <property type="entry name" value="SNF2_RAD54_helicase_TF"/>
</dbReference>
<keyword evidence="3" id="KW-0347">Helicase</keyword>
<feature type="compositionally biased region" description="Acidic residues" evidence="5">
    <location>
        <begin position="260"/>
        <end position="276"/>
    </location>
</feature>
<dbReference type="SUPFAM" id="SSF52540">
    <property type="entry name" value="P-loop containing nucleoside triphosphate hydrolases"/>
    <property type="match status" value="2"/>
</dbReference>
<accession>A0AB34J8Y1</accession>
<evidence type="ECO:0000256" key="2">
    <source>
        <dbReference type="ARBA" id="ARBA00022801"/>
    </source>
</evidence>
<dbReference type="GO" id="GO:0016787">
    <property type="term" value="F:hydrolase activity"/>
    <property type="evidence" value="ECO:0007669"/>
    <property type="project" value="UniProtKB-KW"/>
</dbReference>
<feature type="region of interest" description="Disordered" evidence="5">
    <location>
        <begin position="189"/>
        <end position="387"/>
    </location>
</feature>
<dbReference type="EMBL" id="JBGBPQ010000012">
    <property type="protein sequence ID" value="KAL1514920.1"/>
    <property type="molecule type" value="Genomic_DNA"/>
</dbReference>
<evidence type="ECO:0000259" key="6">
    <source>
        <dbReference type="SMART" id="SM00487"/>
    </source>
</evidence>
<proteinExistence type="predicted"/>
<dbReference type="GO" id="GO:0005524">
    <property type="term" value="F:ATP binding"/>
    <property type="evidence" value="ECO:0007669"/>
    <property type="project" value="UniProtKB-KW"/>
</dbReference>
<dbReference type="Pfam" id="PF00176">
    <property type="entry name" value="SNF2-rel_dom"/>
    <property type="match status" value="1"/>
</dbReference>
<feature type="region of interest" description="Disordered" evidence="5">
    <location>
        <begin position="980"/>
        <end position="1000"/>
    </location>
</feature>
<dbReference type="GO" id="GO:0005634">
    <property type="term" value="C:nucleus"/>
    <property type="evidence" value="ECO:0007669"/>
    <property type="project" value="TreeGrafter"/>
</dbReference>
<keyword evidence="1" id="KW-0547">Nucleotide-binding</keyword>
<dbReference type="InterPro" id="IPR027417">
    <property type="entry name" value="P-loop_NTPase"/>
</dbReference>
<dbReference type="PANTHER" id="PTHR45626:SF17">
    <property type="entry name" value="HELICASE-LIKE TRANSCRIPTION FACTOR"/>
    <property type="match status" value="1"/>
</dbReference>
<feature type="compositionally biased region" description="Polar residues" evidence="5">
    <location>
        <begin position="215"/>
        <end position="224"/>
    </location>
</feature>
<sequence>MPSRAKPAPPSSQPTSDTAMNVGAPVADSPMESVCTAAVGQCPLLQHSSSARRCEFHYDVSTSAWHRCVLGPLSAEDNVARLFYVNENSVTEIEITPDLGDRLRLPLLEWKPRDEKRARTLVEQLEAEVSQQAGADDDSSEEMNHAAKSRKQRSAPPQKAKLQLPLQPPENVSGRVRRVAAVRAVENARQQAKAEYTEDDGSGASSDSGDSEAEFTSNKWQRSAKSVPAQATKPMKSSTKVMAARPMSGAKKQQAKTESTDDDESDFSPDPEDSEAEGLTSNKRQRPAAPRPAKPTTKATKARPVRAKKQQAKAQSTDDDESESSADSEDSEAEGFTSKKRHRRAASKPTKKLKPVKAISKVKMAPPVGGARKRPSKQSTQPFVDPAGLDIEDRGVEWIVEMQCEKLMPLIEEAVKHDELRLSMATACSGTDSPVVAMRVAQEMLSRRGINFSFEHVMSCEIEPYKQSFIARNNPGVLLFPDICALGLTPVGEEATTVFGGKANVPSATMIVAGTSCKDFSNLKGRDRKSIEAMGTSGETFIGFVDLLFQQRYALAILENVQGAEWDKMAHYITGVLPLHSIRPNKGAAGRGVPSELAFEVEKDGLRVVEVSQFAGVRLGARLLASAVVFERGDKGLRAVEGGKRTPIQADGNFKRGQKVGLERLKATLRLDDTHALIFETPVEYATRLAHMDAKEFGLPQTRTRNYMFIWRPELLPPGLDIGARWTELVDALRCPLKYSVDAFLLADDNDRVRRFRDALRGPLGRLTAMSRQSGDWWGANANKDTEHTKAYRACTLSDKSASNCLLTPAAPTARPLTNWAPNGVLSLASPRWWPEYISVLSQRELDLSDCFGLKAAETGIDALHHSLWWNISQNVGRTDVIPRPGITGCITPGGEPYGPHVGRSILGYEKLLLSGIPADKLLLGTESEVQLSDLAGNAMAMPVVSAAILAALLLPAYARLLARGDFSLDNLAPTESRVPVVAPTPPKCDHEPTPAGEAKGSDLADRLLSLLPLCAAAEATSILCTCETSGGMSASGVVRCSDCQLTACRSCGARVDLRSHEAGAPAVHPFAASEAARHVHGSPAAFEQKLRTLAPTALILDSASVAALRSRGAEVPGEGDSDEGGYSYRLSRVQRERGCWTLGYTACDPQHGTPVAELRVSVGQLGPSQGVGSLLYSFVPALRGERGRMPPIARLLLLKGESVVPCWEILGEPRPCEIRLEVLSDVPSYRSELGLLHYKDERWPGTLRLEGEADVAGVYERQPCRFSCVFGALWRRRTEIEGQAPLWLLVRPTIDRTAPDQLILSSSPSYRDCDWSTRFELRPTDEADMTRPFDLLTSLTAPHDASPVGKKRKTGCASAASCASIAAREVVWEPLEATRFHAPVDPTRIQLLDFGCVLDQLPKETTRKLLSATEGKLGMVAGRANADGWCELKVLTASSTVAERRLVEAVAAPLLAFAAGGQLSRLAEWQHLARDDGDAAWGECKVSAPARPPEKWSAAGERSYDVEESNAFEHALRNRPVPWDVRIRADGKLQIMARPRVAAHRAAEALIRGRPVDGAALRIEWVIDTQRSALITGSMSSFSIPTSMVYERAPENPPFFKAGKVLYERQARALGRMLQIDDRGVAFDEFELSDHSLSNGIGWTLKVKAICPTPLRGGVLADAVGAGKTVCAVALIAARVKEARKMAKASADLRHSGATLVVAPVHCLKPVWHQMLEEFTSGLKHLVIEQLDDLLKMSVNDLREADVVIVACELLYNLKQRQHEAYQTHLTELVGDEPLPGFLRGRRQTRLIGSEPDVLTGVWVPNTSQDPFGKSAARQEDRDTAAFFTARYSGALEKLRAMEFEGERTGVPIEWFTWERLIIDECHESLVMSQEDAERDAAHARVHAKEESKMEKEKRKCAQRELLGIGQADLTRRPLRARKSTWGLTGTPLLSSETRITELAALCGGTYVCGNAAHWRTMERASTRDVFLRYHESASSLIYLEERTRAAQEYIDAAVQRNRIDNELKHIAVKQELVECPLPADSAYQSLLSAKKLLPNFSPSFEDVKSEVTWDSLLGVLAEAPSRGKVLCDLIGQIHAEDEWTKIIVFAPAGAAFRAASDALRQLGRPVIIGDPNDAGSTDAIDQFSRPDICDPSRPLVLLMSFDYSSALNLQYVSHHIVFYAPLWGEDPNGVHAAANEQQAIGRVVRIGQTKDVAVHRLVAVGPTGEKTLEARVIERNTSERVTRQAVIA</sequence>
<dbReference type="SUPFAM" id="SSF53335">
    <property type="entry name" value="S-adenosyl-L-methionine-dependent methyltransferases"/>
    <property type="match status" value="1"/>
</dbReference>
<feature type="domain" description="Helicase ATP-binding" evidence="6">
    <location>
        <begin position="1603"/>
        <end position="1964"/>
    </location>
</feature>
<dbReference type="InterPro" id="IPR000330">
    <property type="entry name" value="SNF2_N"/>
</dbReference>